<evidence type="ECO:0000259" key="18">
    <source>
        <dbReference type="Pfam" id="PF03717"/>
    </source>
</evidence>
<keyword evidence="19" id="KW-0808">Transferase</keyword>
<dbReference type="PANTHER" id="PTHR30627:SF1">
    <property type="entry name" value="PEPTIDOGLYCAN D,D-TRANSPEPTIDASE FTSI"/>
    <property type="match status" value="1"/>
</dbReference>
<evidence type="ECO:0000259" key="17">
    <source>
        <dbReference type="Pfam" id="PF00905"/>
    </source>
</evidence>
<comment type="subcellular location">
    <subcellularLocation>
        <location evidence="16">Cell inner membrane</location>
        <topology evidence="16">Single-pass membrane protein</topology>
    </subcellularLocation>
    <subcellularLocation>
        <location evidence="1">Membrane</location>
    </subcellularLocation>
</comment>
<evidence type="ECO:0000256" key="14">
    <source>
        <dbReference type="ARBA" id="ARBA00023306"/>
    </source>
</evidence>
<evidence type="ECO:0000256" key="16">
    <source>
        <dbReference type="HAMAP-Rule" id="MF_02080"/>
    </source>
</evidence>
<evidence type="ECO:0000256" key="7">
    <source>
        <dbReference type="ARBA" id="ARBA00022692"/>
    </source>
</evidence>
<dbReference type="Gene3D" id="1.10.150.770">
    <property type="match status" value="1"/>
</dbReference>
<evidence type="ECO:0000256" key="11">
    <source>
        <dbReference type="ARBA" id="ARBA00022989"/>
    </source>
</evidence>
<dbReference type="InterPro" id="IPR036138">
    <property type="entry name" value="PBP_dimer_sf"/>
</dbReference>
<keyword evidence="7 16" id="KW-0812">Transmembrane</keyword>
<evidence type="ECO:0000256" key="2">
    <source>
        <dbReference type="ARBA" id="ARBA00022475"/>
    </source>
</evidence>
<dbReference type="InterPro" id="IPR001460">
    <property type="entry name" value="PCN-bd_Tpept"/>
</dbReference>
<keyword evidence="14 16" id="KW-0131">Cell cycle</keyword>
<evidence type="ECO:0000313" key="20">
    <source>
        <dbReference type="Proteomes" id="UP000028681"/>
    </source>
</evidence>
<evidence type="ECO:0000256" key="12">
    <source>
        <dbReference type="ARBA" id="ARBA00023136"/>
    </source>
</evidence>
<comment type="function">
    <text evidence="16">Catalyzes cross-linking of the peptidoglycan cell wall at the division septum.</text>
</comment>
<dbReference type="GO" id="GO:0071555">
    <property type="term" value="P:cell wall organization"/>
    <property type="evidence" value="ECO:0007669"/>
    <property type="project" value="UniProtKB-KW"/>
</dbReference>
<evidence type="ECO:0000256" key="6">
    <source>
        <dbReference type="ARBA" id="ARBA00022670"/>
    </source>
</evidence>
<proteinExistence type="inferred from homology"/>
<comment type="similarity">
    <text evidence="16">Belongs to the transpeptidase family. FtsI subfamily.</text>
</comment>
<dbReference type="KEGG" id="ete:ETEE_3301"/>
<keyword evidence="12 16" id="KW-0472">Membrane</keyword>
<dbReference type="Proteomes" id="UP000028681">
    <property type="component" value="Chromosome"/>
</dbReference>
<name>A0A076LMI6_9GAMM</name>
<keyword evidence="2 16" id="KW-1003">Cell membrane</keyword>
<keyword evidence="5 16" id="KW-0121">Carboxypeptidase</keyword>
<dbReference type="EC" id="3.4.16.4" evidence="16"/>
<keyword evidence="6 16" id="KW-0645">Protease</keyword>
<keyword evidence="3 16" id="KW-0997">Cell inner membrane</keyword>
<evidence type="ECO:0000256" key="5">
    <source>
        <dbReference type="ARBA" id="ARBA00022645"/>
    </source>
</evidence>
<keyword evidence="10 16" id="KW-0573">Peptidoglycan synthesis</keyword>
<dbReference type="Pfam" id="PF03717">
    <property type="entry name" value="PBP_dimer"/>
    <property type="match status" value="1"/>
</dbReference>
<dbReference type="AlphaFoldDB" id="A0A076LMI6"/>
<comment type="catalytic activity">
    <reaction evidence="16">
        <text>Preferential cleavage: (Ac)2-L-Lys-D-Ala-|-D-Ala. Also transpeptidation of peptidyl-alanyl moieties that are N-acyl substituents of D-alanine.</text>
        <dbReference type="EC" id="3.4.16.4"/>
    </reaction>
</comment>
<dbReference type="GO" id="GO:0005886">
    <property type="term" value="C:plasma membrane"/>
    <property type="evidence" value="ECO:0007669"/>
    <property type="project" value="UniProtKB-SubCell"/>
</dbReference>
<feature type="domain" description="Penicillin-binding protein transpeptidase" evidence="17">
    <location>
        <begin position="263"/>
        <end position="558"/>
    </location>
</feature>
<evidence type="ECO:0000256" key="9">
    <source>
        <dbReference type="ARBA" id="ARBA00022960"/>
    </source>
</evidence>
<dbReference type="PANTHER" id="PTHR30627">
    <property type="entry name" value="PEPTIDOGLYCAN D,D-TRANSPEPTIDASE"/>
    <property type="match status" value="1"/>
</dbReference>
<keyword evidence="15 16" id="KW-0961">Cell wall biogenesis/degradation</keyword>
<keyword evidence="8 16" id="KW-0378">Hydrolase</keyword>
<dbReference type="InterPro" id="IPR050515">
    <property type="entry name" value="Beta-lactam/transpept"/>
</dbReference>
<dbReference type="EMBL" id="CP006664">
    <property type="protein sequence ID" value="AIJ09725.1"/>
    <property type="molecule type" value="Genomic_DNA"/>
</dbReference>
<feature type="transmembrane region" description="Helical" evidence="16">
    <location>
        <begin position="20"/>
        <end position="43"/>
    </location>
</feature>
<dbReference type="SUPFAM" id="SSF56601">
    <property type="entry name" value="beta-lactamase/transpeptidase-like"/>
    <property type="match status" value="1"/>
</dbReference>
<dbReference type="GO" id="GO:0008658">
    <property type="term" value="F:penicillin binding"/>
    <property type="evidence" value="ECO:0007669"/>
    <property type="project" value="InterPro"/>
</dbReference>
<dbReference type="HOGENOM" id="CLU_009289_6_2_6"/>
<evidence type="ECO:0000256" key="10">
    <source>
        <dbReference type="ARBA" id="ARBA00022984"/>
    </source>
</evidence>
<sequence length="591" mass="64455">MLFFVADYFMRKKSPQTGKVNYFAGRFVLIYIGIGVFLLLLLLRVGYLQLMKQPQLEKEADQRSLRELVTHPLRGTITDRNGQPLAVSVASNDVIADPVRILEHDPQLSSPQWRYLANALSQPLESIRDKILQNGQRRFIYLGRQIESEIAGYITKLHIPGVSTPDDASRYYPMGEAAAPLIGIVGLDQQGLNGIEHGFNSLLQGKPGYRLYRKDRYGHVVGLMEDDPAQQAPTLPLSIDRYMQYALYSHLRDGVLRNQADSGAAVLVDVNTGEILGMASYPSFNPNNYQGVAQQDMRNVAISDSFEPGSTVKPLVVMAGLQRHLIRPDSVIDTMPYPVNGHLIRDVGHWSRLTITGILQKSSDIGVSHIALAMPADVLVNLYHSFGLGVSTALGISGESGGYFPLHRQRWSDIERATFSFGYGLRITPLQMAREYATIGSFGLFRPLSITKVTPPVIGTRVIDANIVRTVVHMMESDALPGGSGVAAAVPGYRLAIKTGTAEKMGSDGKYDGGYINYTAGVAPASNPRVALVVMVNHPTAGKHFGGSVAGPIFGQIMGDILRHMNIAPDALTDQAITLNRNPIGVQQPGT</sequence>
<dbReference type="GO" id="GO:0000917">
    <property type="term" value="P:division septum assembly"/>
    <property type="evidence" value="ECO:0007669"/>
    <property type="project" value="UniProtKB-KW"/>
</dbReference>
<dbReference type="HAMAP" id="MF_02080">
    <property type="entry name" value="FtsI_transpept"/>
    <property type="match status" value="1"/>
</dbReference>
<feature type="active site" description="Acyl-ester intermediate" evidence="16">
    <location>
        <position position="310"/>
    </location>
</feature>
<keyword evidence="19" id="KW-0328">Glycosyltransferase</keyword>
<evidence type="ECO:0000256" key="15">
    <source>
        <dbReference type="ARBA" id="ARBA00023316"/>
    </source>
</evidence>
<dbReference type="Gene3D" id="3.40.710.10">
    <property type="entry name" value="DD-peptidase/beta-lactamase superfamily"/>
    <property type="match status" value="1"/>
</dbReference>
<dbReference type="InterPro" id="IPR005311">
    <property type="entry name" value="PBP_dimer"/>
</dbReference>
<protein>
    <recommendedName>
        <fullName evidence="16">Peptidoglycan D,D-transpeptidase FtsI</fullName>
        <ecNumber evidence="16">3.4.16.4</ecNumber>
    </recommendedName>
    <alternativeName>
        <fullName evidence="16">Penicillin-binding protein 3</fullName>
        <shortName evidence="16">PBP-3</shortName>
    </alternativeName>
</protein>
<dbReference type="GO" id="GO:0009002">
    <property type="term" value="F:serine-type D-Ala-D-Ala carboxypeptidase activity"/>
    <property type="evidence" value="ECO:0007669"/>
    <property type="project" value="UniProtKB-UniRule"/>
</dbReference>
<dbReference type="UniPathway" id="UPA00219"/>
<dbReference type="GO" id="GO:0009252">
    <property type="term" value="P:peptidoglycan biosynthetic process"/>
    <property type="evidence" value="ECO:0007669"/>
    <property type="project" value="UniProtKB-UniRule"/>
</dbReference>
<dbReference type="Gene3D" id="3.90.1310.10">
    <property type="entry name" value="Penicillin-binding protein 2a (Domain 2)"/>
    <property type="match status" value="1"/>
</dbReference>
<organism evidence="19 20">
    <name type="scientific">Edwardsiella anguillarum ET080813</name>
    <dbReference type="NCBI Taxonomy" id="667120"/>
    <lineage>
        <taxon>Bacteria</taxon>
        <taxon>Pseudomonadati</taxon>
        <taxon>Pseudomonadota</taxon>
        <taxon>Gammaproteobacteria</taxon>
        <taxon>Enterobacterales</taxon>
        <taxon>Hafniaceae</taxon>
        <taxon>Edwardsiella</taxon>
    </lineage>
</organism>
<dbReference type="InterPro" id="IPR012338">
    <property type="entry name" value="Beta-lactam/transpept-like"/>
</dbReference>
<evidence type="ECO:0000256" key="8">
    <source>
        <dbReference type="ARBA" id="ARBA00022801"/>
    </source>
</evidence>
<gene>
    <name evidence="16 19" type="primary">ftsI</name>
    <name evidence="19" type="ORF">ETEE_3301</name>
</gene>
<keyword evidence="4 16" id="KW-0132">Cell division</keyword>
<evidence type="ECO:0000256" key="13">
    <source>
        <dbReference type="ARBA" id="ARBA00023210"/>
    </source>
</evidence>
<comment type="pathway">
    <text evidence="16">Cell wall biogenesis; peptidoglycan biosynthesis.</text>
</comment>
<accession>A0A076LMI6</accession>
<dbReference type="Pfam" id="PF00905">
    <property type="entry name" value="Transpeptidase"/>
    <property type="match status" value="1"/>
</dbReference>
<dbReference type="GO" id="GO:0006508">
    <property type="term" value="P:proteolysis"/>
    <property type="evidence" value="ECO:0007669"/>
    <property type="project" value="UniProtKB-KW"/>
</dbReference>
<dbReference type="InterPro" id="IPR037532">
    <property type="entry name" value="FtsI_transpept"/>
</dbReference>
<evidence type="ECO:0000256" key="4">
    <source>
        <dbReference type="ARBA" id="ARBA00022618"/>
    </source>
</evidence>
<dbReference type="GO" id="GO:0008955">
    <property type="term" value="F:peptidoglycan glycosyltransferase activity"/>
    <property type="evidence" value="ECO:0007669"/>
    <property type="project" value="InterPro"/>
</dbReference>
<evidence type="ECO:0000256" key="1">
    <source>
        <dbReference type="ARBA" id="ARBA00004370"/>
    </source>
</evidence>
<dbReference type="Gene3D" id="3.30.450.330">
    <property type="match status" value="1"/>
</dbReference>
<evidence type="ECO:0000313" key="19">
    <source>
        <dbReference type="EMBL" id="AIJ09725.1"/>
    </source>
</evidence>
<reference evidence="19 20" key="1">
    <citation type="journal article" date="2012" name="PLoS ONE">
        <title>Edwardsiella comparative phylogenomics reveal the new intra/inter-species taxonomic relationships, virulence evolution and niche adaptation mechanisms.</title>
        <authorList>
            <person name="Yang M."/>
            <person name="Lv Y."/>
            <person name="Xiao J."/>
            <person name="Wu H."/>
            <person name="Zheng H."/>
            <person name="Liu Q."/>
            <person name="Zhang Y."/>
            <person name="Wang Q."/>
        </authorList>
    </citation>
    <scope>NUCLEOTIDE SEQUENCE [LARGE SCALE GENOMIC DNA]</scope>
    <source>
        <strain evidence="20">080813</strain>
    </source>
</reference>
<keyword evidence="13 16" id="KW-0717">Septation</keyword>
<dbReference type="SUPFAM" id="SSF56519">
    <property type="entry name" value="Penicillin binding protein dimerisation domain"/>
    <property type="match status" value="1"/>
</dbReference>
<evidence type="ECO:0000256" key="3">
    <source>
        <dbReference type="ARBA" id="ARBA00022519"/>
    </source>
</evidence>
<keyword evidence="11 16" id="KW-1133">Transmembrane helix</keyword>
<feature type="domain" description="Penicillin-binding protein dimerisation" evidence="18">
    <location>
        <begin position="71"/>
        <end position="221"/>
    </location>
</feature>
<dbReference type="GO" id="GO:0008360">
    <property type="term" value="P:regulation of cell shape"/>
    <property type="evidence" value="ECO:0007669"/>
    <property type="project" value="UniProtKB-KW"/>
</dbReference>
<keyword evidence="9 16" id="KW-0133">Cell shape</keyword>
<dbReference type="GO" id="GO:0043093">
    <property type="term" value="P:FtsZ-dependent cytokinesis"/>
    <property type="evidence" value="ECO:0007669"/>
    <property type="project" value="UniProtKB-UniRule"/>
</dbReference>